<sequence>MVDVAHIIPPAPDDPPPRRSRVRPWHAAVALVMTAAVGGGLWAWKPWQSVEVPTSACWGLLTGDQIRPLVGADGRAQEHTPRGDLSGRSEQVSCGVTWSPTGDDFAVRIQVRQLMESSAQSQTRSMTAAVAAGDGTKVLDLGTGTSAWLHLGSRPVVLFRCDSDRQAHPEDVYREVAVSGDIWLSGRPARDVAQDYTELALRTAKEVVRQEGCPDVRLAEQAPAVPAK</sequence>
<name>A0ABW0WWW0_9ACTN</name>
<gene>
    <name evidence="2" type="ORF">ACFP3U_00200</name>
</gene>
<dbReference type="RefSeq" id="WP_380222952.1">
    <property type="nucleotide sequence ID" value="NZ_JBHSOF010000001.1"/>
</dbReference>
<feature type="region of interest" description="Disordered" evidence="1">
    <location>
        <begin position="1"/>
        <end position="21"/>
    </location>
</feature>
<evidence type="ECO:0000313" key="3">
    <source>
        <dbReference type="Proteomes" id="UP001595975"/>
    </source>
</evidence>
<dbReference type="Proteomes" id="UP001595975">
    <property type="component" value="Unassembled WGS sequence"/>
</dbReference>
<evidence type="ECO:0000313" key="2">
    <source>
        <dbReference type="EMBL" id="MFC5661394.1"/>
    </source>
</evidence>
<protein>
    <recommendedName>
        <fullName evidence="4">DUF3515 domain-containing protein</fullName>
    </recommendedName>
</protein>
<evidence type="ECO:0000256" key="1">
    <source>
        <dbReference type="SAM" id="MobiDB-lite"/>
    </source>
</evidence>
<keyword evidence="3" id="KW-1185">Reference proteome</keyword>
<comment type="caution">
    <text evidence="2">The sequence shown here is derived from an EMBL/GenBank/DDBJ whole genome shotgun (WGS) entry which is preliminary data.</text>
</comment>
<dbReference type="EMBL" id="JBHSOF010000001">
    <property type="protein sequence ID" value="MFC5661394.1"/>
    <property type="molecule type" value="Genomic_DNA"/>
</dbReference>
<organism evidence="2 3">
    <name type="scientific">Kitasatospora misakiensis</name>
    <dbReference type="NCBI Taxonomy" id="67330"/>
    <lineage>
        <taxon>Bacteria</taxon>
        <taxon>Bacillati</taxon>
        <taxon>Actinomycetota</taxon>
        <taxon>Actinomycetes</taxon>
        <taxon>Kitasatosporales</taxon>
        <taxon>Streptomycetaceae</taxon>
        <taxon>Kitasatospora</taxon>
    </lineage>
</organism>
<evidence type="ECO:0008006" key="4">
    <source>
        <dbReference type="Google" id="ProtNLM"/>
    </source>
</evidence>
<proteinExistence type="predicted"/>
<accession>A0ABW0WWW0</accession>
<reference evidence="3" key="1">
    <citation type="journal article" date="2019" name="Int. J. Syst. Evol. Microbiol.">
        <title>The Global Catalogue of Microorganisms (GCM) 10K type strain sequencing project: providing services to taxonomists for standard genome sequencing and annotation.</title>
        <authorList>
            <consortium name="The Broad Institute Genomics Platform"/>
            <consortium name="The Broad Institute Genome Sequencing Center for Infectious Disease"/>
            <person name="Wu L."/>
            <person name="Ma J."/>
        </authorList>
    </citation>
    <scope>NUCLEOTIDE SEQUENCE [LARGE SCALE GENOMIC DNA]</scope>
    <source>
        <strain evidence="3">CGMCC 4.1437</strain>
    </source>
</reference>